<reference evidence="2" key="1">
    <citation type="submission" date="2011-06" db="EMBL/GenBank/DDBJ databases">
        <title>The complete genome of chromosome of Runella slithyformis DSM 19594.</title>
        <authorList>
            <consortium name="US DOE Joint Genome Institute (JGI-PGF)"/>
            <person name="Lucas S."/>
            <person name="Han J."/>
            <person name="Lapidus A."/>
            <person name="Bruce D."/>
            <person name="Goodwin L."/>
            <person name="Pitluck S."/>
            <person name="Peters L."/>
            <person name="Kyrpides N."/>
            <person name="Mavromatis K."/>
            <person name="Ivanova N."/>
            <person name="Ovchinnikova G."/>
            <person name="Zhang X."/>
            <person name="Misra M."/>
            <person name="Detter J.C."/>
            <person name="Tapia R."/>
            <person name="Han C."/>
            <person name="Land M."/>
            <person name="Hauser L."/>
            <person name="Markowitz V."/>
            <person name="Cheng J.-F."/>
            <person name="Hugenholtz P."/>
            <person name="Woyke T."/>
            <person name="Wu D."/>
            <person name="Tindall B."/>
            <person name="Faehrich R."/>
            <person name="Brambilla E."/>
            <person name="Klenk H.-P."/>
            <person name="Eisen J.A."/>
        </authorList>
    </citation>
    <scope>NUCLEOTIDE SEQUENCE [LARGE SCALE GENOMIC DNA]</scope>
    <source>
        <strain evidence="2">ATCC 29530 / DSM 19594 / LMG 11500 / NCIMB 11436 / LSU 4</strain>
    </source>
</reference>
<proteinExistence type="predicted"/>
<organism evidence="1 2">
    <name type="scientific">Runella slithyformis (strain ATCC 29530 / DSM 19594 / LMG 11500 / NCIMB 11436 / LSU 4)</name>
    <dbReference type="NCBI Taxonomy" id="761193"/>
    <lineage>
        <taxon>Bacteria</taxon>
        <taxon>Pseudomonadati</taxon>
        <taxon>Bacteroidota</taxon>
        <taxon>Cytophagia</taxon>
        <taxon>Cytophagales</taxon>
        <taxon>Spirosomataceae</taxon>
        <taxon>Runella</taxon>
    </lineage>
</organism>
<keyword evidence="2" id="KW-1185">Reference proteome</keyword>
<dbReference type="RefSeq" id="WP_013926336.1">
    <property type="nucleotide sequence ID" value="NC_015703.1"/>
</dbReference>
<protein>
    <submittedName>
        <fullName evidence="1">Uncharacterized protein</fullName>
    </submittedName>
</protein>
<gene>
    <name evidence="1" type="ordered locus">Runsl_0569</name>
</gene>
<evidence type="ECO:0000313" key="2">
    <source>
        <dbReference type="Proteomes" id="UP000000493"/>
    </source>
</evidence>
<evidence type="ECO:0000313" key="1">
    <source>
        <dbReference type="EMBL" id="AEI47012.1"/>
    </source>
</evidence>
<dbReference type="Proteomes" id="UP000000493">
    <property type="component" value="Chromosome"/>
</dbReference>
<dbReference type="EMBL" id="CP002859">
    <property type="protein sequence ID" value="AEI47012.1"/>
    <property type="molecule type" value="Genomic_DNA"/>
</dbReference>
<dbReference type="KEGG" id="rsi:Runsl_0569"/>
<dbReference type="AlphaFoldDB" id="A0A7U3ZGX2"/>
<name>A0A7U3ZGX2_RUNSL</name>
<sequence length="304" mass="33708">MKNIYLLKALITAVLIAPFGGGGLLAQMPNDAIYMPKGMVCVGTMYSHSSWSQYWENTLKRENLNIGTHTTQSMMVMPAIGITDRVNVILSLPYVWTKTSAGNLMGQKGFQDLSAWLKVKAVDIKGFSVNGLVGASIPVSKYVPDFLPMSIGLQCRVVAGRVLVNYTHPKTGLYITGHGTYMWRSNINVDRDAYQADGRVYNTNEVRVPNAYDMGARFGILKKKWQTEVWAERNSCVNGDNIRRNDMPFPTNNMQTTMVGWYGKFQPKALGVNARVGYVTNGLNAGQSTSYMVGVLYLFGIKKS</sequence>
<reference evidence="1 2" key="2">
    <citation type="journal article" date="2012" name="Stand. Genomic Sci.">
        <title>Complete genome sequence of the aquatic bacterium Runella slithyformis type strain (LSU 4(T)).</title>
        <authorList>
            <person name="Copeland A."/>
            <person name="Zhang X."/>
            <person name="Misra M."/>
            <person name="Lapidus A."/>
            <person name="Nolan M."/>
            <person name="Lucas S."/>
            <person name="Deshpande S."/>
            <person name="Cheng J.F."/>
            <person name="Tapia R."/>
            <person name="Goodwin L.A."/>
            <person name="Pitluck S."/>
            <person name="Liolios K."/>
            <person name="Pagani I."/>
            <person name="Ivanova N."/>
            <person name="Mikhailova N."/>
            <person name="Pati A."/>
            <person name="Chen A."/>
            <person name="Palaniappan K."/>
            <person name="Land M."/>
            <person name="Hauser L."/>
            <person name="Pan C."/>
            <person name="Jeffries C.D."/>
            <person name="Detter J.C."/>
            <person name="Brambilla E.M."/>
            <person name="Rohde M."/>
            <person name="Djao O.D."/>
            <person name="Goker M."/>
            <person name="Sikorski J."/>
            <person name="Tindall B.J."/>
            <person name="Woyke T."/>
            <person name="Bristow J."/>
            <person name="Eisen J.A."/>
            <person name="Markowitz V."/>
            <person name="Hugenholtz P."/>
            <person name="Kyrpides N.C."/>
            <person name="Klenk H.P."/>
            <person name="Mavromatis K."/>
        </authorList>
    </citation>
    <scope>NUCLEOTIDE SEQUENCE [LARGE SCALE GENOMIC DNA]</scope>
    <source>
        <strain evidence="2">ATCC 29530 / DSM 19594 / LMG 11500 / NCIMB 11436 / LSU 4</strain>
    </source>
</reference>
<accession>A0A7U3ZGX2</accession>